<accession>A0A5J5GF02</accession>
<keyword evidence="23" id="KW-1185">Reference proteome</keyword>
<dbReference type="GO" id="GO:0005524">
    <property type="term" value="F:ATP binding"/>
    <property type="evidence" value="ECO:0007669"/>
    <property type="project" value="UniProtKB-KW"/>
</dbReference>
<dbReference type="PROSITE" id="PS50160">
    <property type="entry name" value="DNA_LIGASE_A3"/>
    <property type="match status" value="1"/>
</dbReference>
<sequence length="807" mass="88888">MSRLEPYAKKRDFDVTSEPQAEIVDAGGDHLSFVVQKHDASRLHYDFRLEWEGALWSWAVTKGPSLDPSEKRLAVRTEDHPLAYGGFEGTIPEKEYGGGTVMLWDTGWWEPLHDPAEGIAEGKLHFRLHGTRMKGEWALVHMKNRGDNWLLIKGKDEFAGKGDAFLKRNTTSVTTGRTMKAIASEKPVAKPREHGKPVPRFRKVQLATLKDAPPEGEQWWHEPKFDGYRCLMAVGKGGVRLYTRNGKDWSDRFGSLCEPAAALDVESALIDGEVVAGEGGGDFSTLQRALGEGGALTFYAFDCLALDGTDLADRPLSERREALETALKGQPPRGPIRLSPFISGSGADVLEAMCKAGGEGVVSKRVDAPYRGSRSKAWIKSKCVRRAEFVIVGWQPSDKKGRAFSSLLLGSHEDEGLIYRGRVGTGFDEDDFAELSEAMEPLARKTAPVDAPKSEVRGAKWITPKLVAEIAYAEFTGEGRVRHGVYHGLREDKEAHEVSAKAEAETDFDSETKVSGVRISSADRVVYPEAGLTKGDAARHVERVAERMLEHAADRPLSLLRFPSGIEKEGFFQKHAGKGFPKAIGTVPIEEKDGSTEDYMYASTPEALVSAVQMGTLEFHIWGARRDKLERPDRMVFDLDPDEGLDFGDVKKAAADLRELLSQIGLESGAMVTGGKGVHVIVPLRRISGWNTVKTFSQTMASALAEKEPDRYTSTMSKKKRKNRIFIDWLRNERGATAIAPYSLRARKGAPVATPVTWEELEGLDSANGFTASDMEARLKKPCPLLEVEPKGIGKEVVQALEDWIGS</sequence>
<dbReference type="InterPro" id="IPR014144">
    <property type="entry name" value="LigD_PE_domain"/>
</dbReference>
<dbReference type="InterPro" id="IPR052171">
    <property type="entry name" value="NHEJ_LigD"/>
</dbReference>
<protein>
    <recommendedName>
        <fullName evidence="2">DNA ligase (ATP)</fullName>
        <ecNumber evidence="2">6.5.1.1</ecNumber>
    </recommendedName>
    <alternativeName>
        <fullName evidence="19">NHEJ DNA polymerase</fullName>
    </alternativeName>
</protein>
<keyword evidence="11" id="KW-0269">Exonuclease</keyword>
<feature type="domain" description="ATP-dependent DNA ligase family profile" evidence="21">
    <location>
        <begin position="298"/>
        <end position="413"/>
    </location>
</feature>
<evidence type="ECO:0000256" key="6">
    <source>
        <dbReference type="ARBA" id="ARBA00022722"/>
    </source>
</evidence>
<dbReference type="Pfam" id="PF21686">
    <property type="entry name" value="LigD_Prim-Pol"/>
    <property type="match status" value="1"/>
</dbReference>
<evidence type="ECO:0000256" key="9">
    <source>
        <dbReference type="ARBA" id="ARBA00022763"/>
    </source>
</evidence>
<evidence type="ECO:0000256" key="10">
    <source>
        <dbReference type="ARBA" id="ARBA00022801"/>
    </source>
</evidence>
<keyword evidence="9" id="KW-0227">DNA damage</keyword>
<evidence type="ECO:0000256" key="13">
    <source>
        <dbReference type="ARBA" id="ARBA00022932"/>
    </source>
</evidence>
<dbReference type="NCBIfam" id="TIGR02776">
    <property type="entry name" value="NHEJ_ligase_prk"/>
    <property type="match status" value="1"/>
</dbReference>
<name>A0A5J5GF02_9RHOB</name>
<evidence type="ECO:0000256" key="5">
    <source>
        <dbReference type="ARBA" id="ARBA00022695"/>
    </source>
</evidence>
<dbReference type="Pfam" id="PF04679">
    <property type="entry name" value="DNA_ligase_A_C"/>
    <property type="match status" value="1"/>
</dbReference>
<dbReference type="Pfam" id="PF13298">
    <property type="entry name" value="LigD_N"/>
    <property type="match status" value="1"/>
</dbReference>
<keyword evidence="3 22" id="KW-0436">Ligase</keyword>
<reference evidence="22 23" key="1">
    <citation type="submission" date="2019-09" db="EMBL/GenBank/DDBJ databases">
        <authorList>
            <person name="Park J.-S."/>
            <person name="Choi H.-J."/>
        </authorList>
    </citation>
    <scope>NUCLEOTIDE SEQUENCE [LARGE SCALE GENOMIC DNA]</scope>
    <source>
        <strain evidence="22 23">176SS1-4</strain>
    </source>
</reference>
<dbReference type="NCBIfam" id="TIGR02777">
    <property type="entry name" value="LigD_PE_dom"/>
    <property type="match status" value="1"/>
</dbReference>
<keyword evidence="10" id="KW-0378">Hydrolase</keyword>
<evidence type="ECO:0000256" key="8">
    <source>
        <dbReference type="ARBA" id="ARBA00022741"/>
    </source>
</evidence>
<dbReference type="InterPro" id="IPR012309">
    <property type="entry name" value="DNA_ligase_ATP-dep_C"/>
</dbReference>
<organism evidence="22 23">
    <name type="scientific">Histidinibacterium aquaticum</name>
    <dbReference type="NCBI Taxonomy" id="2613962"/>
    <lineage>
        <taxon>Bacteria</taxon>
        <taxon>Pseudomonadati</taxon>
        <taxon>Pseudomonadota</taxon>
        <taxon>Alphaproteobacteria</taxon>
        <taxon>Rhodobacterales</taxon>
        <taxon>Paracoccaceae</taxon>
        <taxon>Histidinibacterium</taxon>
    </lineage>
</organism>
<dbReference type="NCBIfam" id="TIGR02779">
    <property type="entry name" value="NHEJ_ligase_lig"/>
    <property type="match status" value="1"/>
</dbReference>
<keyword evidence="14" id="KW-0238">DNA-binding</keyword>
<dbReference type="CDD" id="cd04862">
    <property type="entry name" value="PaeLigD_Pol_like"/>
    <property type="match status" value="1"/>
</dbReference>
<dbReference type="InterPro" id="IPR033651">
    <property type="entry name" value="PaeLigD_Pol-like"/>
</dbReference>
<dbReference type="InterPro" id="IPR014146">
    <property type="entry name" value="LigD_ligase_dom"/>
</dbReference>
<dbReference type="CDD" id="cd07906">
    <property type="entry name" value="Adenylation_DNA_ligase_LigD_LigC"/>
    <property type="match status" value="1"/>
</dbReference>
<evidence type="ECO:0000256" key="12">
    <source>
        <dbReference type="ARBA" id="ARBA00022840"/>
    </source>
</evidence>
<dbReference type="NCBIfam" id="TIGR02778">
    <property type="entry name" value="ligD_pol"/>
    <property type="match status" value="1"/>
</dbReference>
<dbReference type="PANTHER" id="PTHR42705:SF2">
    <property type="entry name" value="BIFUNCTIONAL NON-HOMOLOGOUS END JOINING PROTEIN LIGD"/>
    <property type="match status" value="1"/>
</dbReference>
<keyword evidence="4" id="KW-0808">Transferase</keyword>
<evidence type="ECO:0000256" key="19">
    <source>
        <dbReference type="ARBA" id="ARBA00029943"/>
    </source>
</evidence>
<comment type="catalytic activity">
    <reaction evidence="20">
        <text>ATP + (deoxyribonucleotide)n-3'-hydroxyl + 5'-phospho-(deoxyribonucleotide)m = (deoxyribonucleotide)n+m + AMP + diphosphate.</text>
        <dbReference type="EC" id="6.5.1.1"/>
    </reaction>
</comment>
<evidence type="ECO:0000313" key="23">
    <source>
        <dbReference type="Proteomes" id="UP000326554"/>
    </source>
</evidence>
<dbReference type="GO" id="GO:0006310">
    <property type="term" value="P:DNA recombination"/>
    <property type="evidence" value="ECO:0007669"/>
    <property type="project" value="UniProtKB-KW"/>
</dbReference>
<evidence type="ECO:0000256" key="1">
    <source>
        <dbReference type="ARBA" id="ARBA00001936"/>
    </source>
</evidence>
<dbReference type="EMBL" id="VYQE01000004">
    <property type="protein sequence ID" value="KAA9006809.1"/>
    <property type="molecule type" value="Genomic_DNA"/>
</dbReference>
<dbReference type="InterPro" id="IPR012310">
    <property type="entry name" value="DNA_ligase_ATP-dep_cent"/>
</dbReference>
<keyword evidence="7" id="KW-0479">Metal-binding</keyword>
<dbReference type="Pfam" id="PF01068">
    <property type="entry name" value="DNA_ligase_A_M"/>
    <property type="match status" value="1"/>
</dbReference>
<evidence type="ECO:0000256" key="14">
    <source>
        <dbReference type="ARBA" id="ARBA00023125"/>
    </source>
</evidence>
<gene>
    <name evidence="22" type="primary">ligD</name>
    <name evidence="22" type="ORF">F3S47_13605</name>
</gene>
<evidence type="ECO:0000256" key="17">
    <source>
        <dbReference type="ARBA" id="ARBA00023211"/>
    </source>
</evidence>
<proteinExistence type="predicted"/>
<keyword evidence="5" id="KW-0548">Nucleotidyltransferase</keyword>
<dbReference type="InterPro" id="IPR012340">
    <property type="entry name" value="NA-bd_OB-fold"/>
</dbReference>
<evidence type="ECO:0000256" key="20">
    <source>
        <dbReference type="ARBA" id="ARBA00034003"/>
    </source>
</evidence>
<comment type="caution">
    <text evidence="22">The sequence shown here is derived from an EMBL/GenBank/DDBJ whole genome shotgun (WGS) entry which is preliminary data.</text>
</comment>
<dbReference type="GO" id="GO:0003910">
    <property type="term" value="F:DNA ligase (ATP) activity"/>
    <property type="evidence" value="ECO:0007669"/>
    <property type="project" value="UniProtKB-EC"/>
</dbReference>
<evidence type="ECO:0000256" key="2">
    <source>
        <dbReference type="ARBA" id="ARBA00012727"/>
    </source>
</evidence>
<keyword evidence="17" id="KW-0464">Manganese</keyword>
<dbReference type="InterPro" id="IPR014143">
    <property type="entry name" value="NHEJ_ligase_prk"/>
</dbReference>
<evidence type="ECO:0000256" key="16">
    <source>
        <dbReference type="ARBA" id="ARBA00023204"/>
    </source>
</evidence>
<evidence type="ECO:0000313" key="22">
    <source>
        <dbReference type="EMBL" id="KAA9006809.1"/>
    </source>
</evidence>
<dbReference type="Gene3D" id="3.90.920.10">
    <property type="entry name" value="DNA primase, PRIM domain"/>
    <property type="match status" value="1"/>
</dbReference>
<dbReference type="PANTHER" id="PTHR42705">
    <property type="entry name" value="BIFUNCTIONAL NON-HOMOLOGOUS END JOINING PROTEIN LIGD"/>
    <property type="match status" value="1"/>
</dbReference>
<dbReference type="GO" id="GO:0003887">
    <property type="term" value="F:DNA-directed DNA polymerase activity"/>
    <property type="evidence" value="ECO:0007669"/>
    <property type="project" value="UniProtKB-KW"/>
</dbReference>
<dbReference type="Gene3D" id="3.30.470.30">
    <property type="entry name" value="DNA ligase/mRNA capping enzyme"/>
    <property type="match status" value="1"/>
</dbReference>
<keyword evidence="16" id="KW-0234">DNA repair</keyword>
<dbReference type="EC" id="6.5.1.1" evidence="2"/>
<dbReference type="GO" id="GO:0006281">
    <property type="term" value="P:DNA repair"/>
    <property type="evidence" value="ECO:0007669"/>
    <property type="project" value="UniProtKB-KW"/>
</dbReference>
<dbReference type="SUPFAM" id="SSF50249">
    <property type="entry name" value="Nucleic acid-binding proteins"/>
    <property type="match status" value="1"/>
</dbReference>
<dbReference type="AlphaFoldDB" id="A0A5J5GF02"/>
<dbReference type="Gene3D" id="3.30.1490.70">
    <property type="match status" value="1"/>
</dbReference>
<keyword evidence="8" id="KW-0547">Nucleotide-binding</keyword>
<comment type="cofactor">
    <cofactor evidence="1">
        <name>Mn(2+)</name>
        <dbReference type="ChEBI" id="CHEBI:29035"/>
    </cofactor>
</comment>
<dbReference type="Proteomes" id="UP000326554">
    <property type="component" value="Unassembled WGS sequence"/>
</dbReference>
<dbReference type="GO" id="GO:0046872">
    <property type="term" value="F:metal ion binding"/>
    <property type="evidence" value="ECO:0007669"/>
    <property type="project" value="UniProtKB-KW"/>
</dbReference>
<dbReference type="SUPFAM" id="SSF56091">
    <property type="entry name" value="DNA ligase/mRNA capping enzyme, catalytic domain"/>
    <property type="match status" value="1"/>
</dbReference>
<dbReference type="CDD" id="cd07971">
    <property type="entry name" value="OBF_DNA_ligase_LigD"/>
    <property type="match status" value="1"/>
</dbReference>
<keyword evidence="18" id="KW-0511">Multifunctional enzyme</keyword>
<dbReference type="RefSeq" id="WP_150445827.1">
    <property type="nucleotide sequence ID" value="NZ_VYQE01000004.1"/>
</dbReference>
<evidence type="ECO:0000256" key="11">
    <source>
        <dbReference type="ARBA" id="ARBA00022839"/>
    </source>
</evidence>
<evidence type="ECO:0000256" key="3">
    <source>
        <dbReference type="ARBA" id="ARBA00022598"/>
    </source>
</evidence>
<keyword evidence="15" id="KW-0233">DNA recombination</keyword>
<dbReference type="InterPro" id="IPR014145">
    <property type="entry name" value="LigD_pol_dom"/>
</dbReference>
<dbReference type="Gene3D" id="2.40.50.140">
    <property type="entry name" value="Nucleic acid-binding proteins"/>
    <property type="match status" value="1"/>
</dbReference>
<evidence type="ECO:0000256" key="4">
    <source>
        <dbReference type="ARBA" id="ARBA00022679"/>
    </source>
</evidence>
<keyword evidence="12" id="KW-0067">ATP-binding</keyword>
<dbReference type="GO" id="GO:0003677">
    <property type="term" value="F:DNA binding"/>
    <property type="evidence" value="ECO:0007669"/>
    <property type="project" value="UniProtKB-KW"/>
</dbReference>
<dbReference type="GO" id="GO:0004527">
    <property type="term" value="F:exonuclease activity"/>
    <property type="evidence" value="ECO:0007669"/>
    <property type="project" value="UniProtKB-KW"/>
</dbReference>
<evidence type="ECO:0000259" key="21">
    <source>
        <dbReference type="PROSITE" id="PS50160"/>
    </source>
</evidence>
<evidence type="ECO:0000256" key="18">
    <source>
        <dbReference type="ARBA" id="ARBA00023268"/>
    </source>
</evidence>
<keyword evidence="6" id="KW-0540">Nuclease</keyword>
<keyword evidence="13" id="KW-0239">DNA-directed DNA polymerase</keyword>
<evidence type="ECO:0000256" key="15">
    <source>
        <dbReference type="ARBA" id="ARBA00023172"/>
    </source>
</evidence>
<evidence type="ECO:0000256" key="7">
    <source>
        <dbReference type="ARBA" id="ARBA00022723"/>
    </source>
</evidence>